<feature type="region of interest" description="Disordered" evidence="1">
    <location>
        <begin position="21"/>
        <end position="53"/>
    </location>
</feature>
<comment type="caution">
    <text evidence="2">The sequence shown here is derived from an EMBL/GenBank/DDBJ whole genome shotgun (WGS) entry which is preliminary data.</text>
</comment>
<dbReference type="EMBL" id="JTDE01001475">
    <property type="protein sequence ID" value="KAF7258900.1"/>
    <property type="molecule type" value="Genomic_DNA"/>
</dbReference>
<keyword evidence="3" id="KW-1185">Reference proteome</keyword>
<name>A0A8S9Z070_9TREM</name>
<dbReference type="Proteomes" id="UP000822476">
    <property type="component" value="Unassembled WGS sequence"/>
</dbReference>
<organism evidence="2 3">
    <name type="scientific">Paragonimus skrjabini miyazakii</name>
    <dbReference type="NCBI Taxonomy" id="59628"/>
    <lineage>
        <taxon>Eukaryota</taxon>
        <taxon>Metazoa</taxon>
        <taxon>Spiralia</taxon>
        <taxon>Lophotrochozoa</taxon>
        <taxon>Platyhelminthes</taxon>
        <taxon>Trematoda</taxon>
        <taxon>Digenea</taxon>
        <taxon>Plagiorchiida</taxon>
        <taxon>Troglotremata</taxon>
        <taxon>Troglotrematidae</taxon>
        <taxon>Paragonimus</taxon>
    </lineage>
</organism>
<evidence type="ECO:0000313" key="3">
    <source>
        <dbReference type="Proteomes" id="UP000822476"/>
    </source>
</evidence>
<evidence type="ECO:0000313" key="2">
    <source>
        <dbReference type="EMBL" id="KAF7258900.1"/>
    </source>
</evidence>
<evidence type="ECO:0000256" key="1">
    <source>
        <dbReference type="SAM" id="MobiDB-lite"/>
    </source>
</evidence>
<accession>A0A8S9Z070</accession>
<proteinExistence type="predicted"/>
<gene>
    <name evidence="2" type="ORF">EG68_04182</name>
</gene>
<reference evidence="2" key="1">
    <citation type="submission" date="2019-07" db="EMBL/GenBank/DDBJ databases">
        <title>Annotation for the trematode Paragonimus miyazaki's.</title>
        <authorList>
            <person name="Choi Y.-J."/>
        </authorList>
    </citation>
    <scope>NUCLEOTIDE SEQUENCE</scope>
    <source>
        <strain evidence="2">Japan</strain>
    </source>
</reference>
<feature type="compositionally biased region" description="Polar residues" evidence="1">
    <location>
        <begin position="32"/>
        <end position="45"/>
    </location>
</feature>
<dbReference type="AlphaFoldDB" id="A0A8S9Z070"/>
<protein>
    <submittedName>
        <fullName evidence="2">Uncharacterized protein</fullName>
    </submittedName>
</protein>
<sequence>MVSLMLFEERTDDMSAEMKTTSGECMDPVCPVQQTVPNSETISDSFSDRTGDKRTTIASGRITEQSRMTVSKSFLISSLLNALDVPEQDNTYKQNQFLKAEVTPESFYQEGSTRNLTSIIRDGMQISN</sequence>
<dbReference type="OrthoDB" id="10381473at2759"/>